<feature type="domain" description="Glycosyltransferase 2-like" evidence="2">
    <location>
        <begin position="3"/>
        <end position="143"/>
    </location>
</feature>
<evidence type="ECO:0000259" key="3">
    <source>
        <dbReference type="Pfam" id="PF13632"/>
    </source>
</evidence>
<name>A0A2P2E6T2_9PROT</name>
<feature type="domain" description="Glycosyltransferase 2-like" evidence="3">
    <location>
        <begin position="173"/>
        <end position="227"/>
    </location>
</feature>
<dbReference type="InterPro" id="IPR001173">
    <property type="entry name" value="Glyco_trans_2-like"/>
</dbReference>
<comment type="caution">
    <text evidence="4">The sequence shown here is derived from an EMBL/GenBank/DDBJ whole genome shotgun (WGS) entry which is preliminary data.</text>
</comment>
<keyword evidence="5" id="KW-1185">Reference proteome</keyword>
<evidence type="ECO:0000313" key="5">
    <source>
        <dbReference type="Proteomes" id="UP000245086"/>
    </source>
</evidence>
<dbReference type="AlphaFoldDB" id="A0A2P2E6T2"/>
<evidence type="ECO:0000256" key="1">
    <source>
        <dbReference type="SAM" id="Phobius"/>
    </source>
</evidence>
<dbReference type="OrthoDB" id="9771846at2"/>
<dbReference type="PANTHER" id="PTHR43179">
    <property type="entry name" value="RHAMNOSYLTRANSFERASE WBBL"/>
    <property type="match status" value="1"/>
</dbReference>
<dbReference type="EMBL" id="BFBR01000001">
    <property type="protein sequence ID" value="GBF56772.1"/>
    <property type="molecule type" value="Genomic_DNA"/>
</dbReference>
<dbReference type="Proteomes" id="UP000245086">
    <property type="component" value="Unassembled WGS sequence"/>
</dbReference>
<keyword evidence="1" id="KW-1133">Transmembrane helix</keyword>
<evidence type="ECO:0000259" key="2">
    <source>
        <dbReference type="Pfam" id="PF00535"/>
    </source>
</evidence>
<evidence type="ECO:0000313" key="4">
    <source>
        <dbReference type="EMBL" id="GBF56772.1"/>
    </source>
</evidence>
<gene>
    <name evidence="4" type="primary">wbbL_2</name>
    <name evidence="4" type="ORF">PbB2_00429</name>
</gene>
<dbReference type="SUPFAM" id="SSF53448">
    <property type="entry name" value="Nucleotide-diphospho-sugar transferases"/>
    <property type="match status" value="1"/>
</dbReference>
<keyword evidence="1" id="KW-0472">Membrane</keyword>
<protein>
    <submittedName>
        <fullName evidence="4">Rhamnosyltransferase WbbL</fullName>
    </submittedName>
</protein>
<dbReference type="Gene3D" id="3.90.550.10">
    <property type="entry name" value="Spore Coat Polysaccharide Biosynthesis Protein SpsA, Chain A"/>
    <property type="match status" value="1"/>
</dbReference>
<dbReference type="PANTHER" id="PTHR43179:SF7">
    <property type="entry name" value="RHAMNOSYLTRANSFERASE WBBL"/>
    <property type="match status" value="1"/>
</dbReference>
<dbReference type="RefSeq" id="WP_133245683.1">
    <property type="nucleotide sequence ID" value="NZ_BFBR01000001.1"/>
</dbReference>
<dbReference type="Pfam" id="PF00535">
    <property type="entry name" value="Glycos_transf_2"/>
    <property type="match status" value="1"/>
</dbReference>
<accession>A0A2P2E6T2</accession>
<sequence length="282" mass="30786">MISAIVVTYHTGPILSASLQALLDAEACAELILVDNGNHPTVLADLRDWAGREPRLQIVSGHGNIGFARGCNLGAQHATQPVLAFVNPDCVVRPQTLLLMARQTREAPMILAGGCIRDTQGREQRGGRRGEMTLWAALVSFAGLARPGVEAGVWRDVNRNREPLPVTAIEMPVVSGALMVTQAAAFQRIGGFDPGFFLHVEDIDLCKRYWRAGGKVVFVPEAQAEHVGGTSQVASWRVEIAKIHSFLRYFWKYARSPVGHLAVIFAAPLLILGFFVRFALKK</sequence>
<reference evidence="4 5" key="1">
    <citation type="journal article" date="2018" name="Genome Announc.">
        <title>Draft Genome Sequence of "Candidatus Phycosocius bacilliformis," an Alphaproteobacterial Ectosymbiont of the Hydrocarbon-Producing Green Alga Botryococcus braunii.</title>
        <authorList>
            <person name="Tanabe Y."/>
            <person name="Yamaguchi H."/>
            <person name="Watanabe M.M."/>
        </authorList>
    </citation>
    <scope>NUCLEOTIDE SEQUENCE [LARGE SCALE GENOMIC DNA]</scope>
    <source>
        <strain evidence="4 5">BOTRYCO-2</strain>
    </source>
</reference>
<dbReference type="Pfam" id="PF13632">
    <property type="entry name" value="Glyco_trans_2_3"/>
    <property type="match status" value="1"/>
</dbReference>
<keyword evidence="1" id="KW-0812">Transmembrane</keyword>
<keyword evidence="4" id="KW-0808">Transferase</keyword>
<dbReference type="InterPro" id="IPR029044">
    <property type="entry name" value="Nucleotide-diphossugar_trans"/>
</dbReference>
<organism evidence="4 5">
    <name type="scientific">Candidatus Phycosocius bacilliformis</name>
    <dbReference type="NCBI Taxonomy" id="1445552"/>
    <lineage>
        <taxon>Bacteria</taxon>
        <taxon>Pseudomonadati</taxon>
        <taxon>Pseudomonadota</taxon>
        <taxon>Alphaproteobacteria</taxon>
        <taxon>Caulobacterales</taxon>
        <taxon>Caulobacterales incertae sedis</taxon>
        <taxon>Candidatus Phycosocius</taxon>
    </lineage>
</organism>
<proteinExistence type="predicted"/>
<dbReference type="GO" id="GO:0016740">
    <property type="term" value="F:transferase activity"/>
    <property type="evidence" value="ECO:0007669"/>
    <property type="project" value="UniProtKB-KW"/>
</dbReference>
<feature type="transmembrane region" description="Helical" evidence="1">
    <location>
        <begin position="258"/>
        <end position="280"/>
    </location>
</feature>